<comment type="caution">
    <text evidence="1">The sequence shown here is derived from an EMBL/GenBank/DDBJ whole genome shotgun (WGS) entry which is preliminary data.</text>
</comment>
<evidence type="ECO:0000313" key="2">
    <source>
        <dbReference type="Proteomes" id="UP000070678"/>
    </source>
</evidence>
<proteinExistence type="predicted"/>
<accession>A0A139NYR0</accession>
<reference evidence="1 2" key="1">
    <citation type="submission" date="2016-01" db="EMBL/GenBank/DDBJ databases">
        <title>Highly variable Streptococcus oralis are common among viridans streptococci isolated from primates.</title>
        <authorList>
            <person name="Denapaite D."/>
            <person name="Rieger M."/>
            <person name="Koendgen S."/>
            <person name="Brueckner R."/>
            <person name="Ochigava I."/>
            <person name="Kappeler P."/>
            <person name="Maetz-Rensing K."/>
            <person name="Leendertz F."/>
            <person name="Hakenbeck R."/>
        </authorList>
    </citation>
    <scope>NUCLEOTIDE SEQUENCE [LARGE SCALE GENOMIC DNA]</scope>
    <source>
        <strain evidence="1 2">DD15</strain>
    </source>
</reference>
<dbReference type="Proteomes" id="UP000070678">
    <property type="component" value="Unassembled WGS sequence"/>
</dbReference>
<sequence>MTPLNFDNNLTFLVSLSKNPDLKSENFTQVQQLIPGSEVFENLINKATST</sequence>
<evidence type="ECO:0000313" key="1">
    <source>
        <dbReference type="EMBL" id="KXT81108.1"/>
    </source>
</evidence>
<dbReference type="EMBL" id="LQNX01000052">
    <property type="protein sequence ID" value="KXT81108.1"/>
    <property type="molecule type" value="Genomic_DNA"/>
</dbReference>
<gene>
    <name evidence="1" type="ORF">SORDD15_00861</name>
</gene>
<dbReference type="PATRIC" id="fig|1303.78.peg.921"/>
<dbReference type="AlphaFoldDB" id="A0A139NYR0"/>
<organism evidence="1 2">
    <name type="scientific">Streptococcus oralis</name>
    <dbReference type="NCBI Taxonomy" id="1303"/>
    <lineage>
        <taxon>Bacteria</taxon>
        <taxon>Bacillati</taxon>
        <taxon>Bacillota</taxon>
        <taxon>Bacilli</taxon>
        <taxon>Lactobacillales</taxon>
        <taxon>Streptococcaceae</taxon>
        <taxon>Streptococcus</taxon>
    </lineage>
</organism>
<name>A0A139NYR0_STROR</name>
<protein>
    <submittedName>
        <fullName evidence="1">Uncharacterized protein</fullName>
    </submittedName>
</protein>